<feature type="domain" description="N-acetyltransferase" evidence="4">
    <location>
        <begin position="9"/>
        <end position="123"/>
    </location>
</feature>
<dbReference type="OrthoDB" id="9785602at2"/>
<dbReference type="Gene3D" id="3.40.630.30">
    <property type="match status" value="1"/>
</dbReference>
<keyword evidence="2" id="KW-0012">Acyltransferase</keyword>
<dbReference type="EMBL" id="FOCQ01000021">
    <property type="protein sequence ID" value="SEN75328.1"/>
    <property type="molecule type" value="Genomic_DNA"/>
</dbReference>
<dbReference type="PANTHER" id="PTHR43792">
    <property type="entry name" value="GNAT FAMILY, PUTATIVE (AFU_ORTHOLOGUE AFUA_3G00765)-RELATED-RELATED"/>
    <property type="match status" value="1"/>
</dbReference>
<organism evidence="5 6">
    <name type="scientific">Lihuaxuella thermophila</name>
    <dbReference type="NCBI Taxonomy" id="1173111"/>
    <lineage>
        <taxon>Bacteria</taxon>
        <taxon>Bacillati</taxon>
        <taxon>Bacillota</taxon>
        <taxon>Bacilli</taxon>
        <taxon>Bacillales</taxon>
        <taxon>Thermoactinomycetaceae</taxon>
        <taxon>Lihuaxuella</taxon>
    </lineage>
</organism>
<dbReference type="RefSeq" id="WP_089972975.1">
    <property type="nucleotide sequence ID" value="NZ_FOCQ01000021.1"/>
</dbReference>
<keyword evidence="1 5" id="KW-0808">Transferase</keyword>
<evidence type="ECO:0000259" key="4">
    <source>
        <dbReference type="Pfam" id="PF13302"/>
    </source>
</evidence>
<dbReference type="AlphaFoldDB" id="A0A1H8J5N1"/>
<dbReference type="Pfam" id="PF13302">
    <property type="entry name" value="Acetyltransf_3"/>
    <property type="match status" value="1"/>
</dbReference>
<dbReference type="InterPro" id="IPR016181">
    <property type="entry name" value="Acyl_CoA_acyltransferase"/>
</dbReference>
<evidence type="ECO:0000256" key="3">
    <source>
        <dbReference type="ARBA" id="ARBA00038502"/>
    </source>
</evidence>
<dbReference type="InterPro" id="IPR051531">
    <property type="entry name" value="N-acetyltransferase"/>
</dbReference>
<gene>
    <name evidence="5" type="ORF">SAMN05444955_12139</name>
</gene>
<dbReference type="InterPro" id="IPR000182">
    <property type="entry name" value="GNAT_dom"/>
</dbReference>
<keyword evidence="6" id="KW-1185">Reference proteome</keyword>
<evidence type="ECO:0000256" key="1">
    <source>
        <dbReference type="ARBA" id="ARBA00022679"/>
    </source>
</evidence>
<name>A0A1H8J5N1_9BACL</name>
<dbReference type="SUPFAM" id="SSF55729">
    <property type="entry name" value="Acyl-CoA N-acyltransferases (Nat)"/>
    <property type="match status" value="1"/>
</dbReference>
<dbReference type="GO" id="GO:0016747">
    <property type="term" value="F:acyltransferase activity, transferring groups other than amino-acyl groups"/>
    <property type="evidence" value="ECO:0007669"/>
    <property type="project" value="InterPro"/>
</dbReference>
<dbReference type="STRING" id="1173111.SAMN05444955_12139"/>
<reference evidence="5 6" key="1">
    <citation type="submission" date="2016-10" db="EMBL/GenBank/DDBJ databases">
        <authorList>
            <person name="de Groot N.N."/>
        </authorList>
    </citation>
    <scope>NUCLEOTIDE SEQUENCE [LARGE SCALE GENOMIC DNA]</scope>
    <source>
        <strain evidence="5 6">DSM 46701</strain>
    </source>
</reference>
<dbReference type="Proteomes" id="UP000199695">
    <property type="component" value="Unassembled WGS sequence"/>
</dbReference>
<dbReference type="PANTHER" id="PTHR43792:SF8">
    <property type="entry name" value="[RIBOSOMAL PROTEIN US5]-ALANINE N-ACETYLTRANSFERASE"/>
    <property type="match status" value="1"/>
</dbReference>
<evidence type="ECO:0000256" key="2">
    <source>
        <dbReference type="ARBA" id="ARBA00023315"/>
    </source>
</evidence>
<protein>
    <submittedName>
        <fullName evidence="5">Acetyltransferase (GNAT) domain-containing protein</fullName>
    </submittedName>
</protein>
<proteinExistence type="inferred from homology"/>
<evidence type="ECO:0000313" key="6">
    <source>
        <dbReference type="Proteomes" id="UP000199695"/>
    </source>
</evidence>
<evidence type="ECO:0000313" key="5">
    <source>
        <dbReference type="EMBL" id="SEN75328.1"/>
    </source>
</evidence>
<sequence length="124" mass="14119">MPTILETERLILRPFEPKDAKTVQILAGDWEIADKIPPIPHPYPDGAAESWIEYLNKNDPEIGFAITRKTGTRLMGSISLILSKEHQKAEVGYWLGTPYWGNGYMTEACKRIIPYGFEELNLNK</sequence>
<accession>A0A1H8J5N1</accession>
<comment type="similarity">
    <text evidence="3">Belongs to the acetyltransferase family. RimJ subfamily.</text>
</comment>